<dbReference type="InterPro" id="IPR002197">
    <property type="entry name" value="HTH_Fis"/>
</dbReference>
<dbReference type="GO" id="GO:0005524">
    <property type="term" value="F:ATP binding"/>
    <property type="evidence" value="ECO:0007669"/>
    <property type="project" value="UniProtKB-KW"/>
</dbReference>
<dbReference type="Pfam" id="PF02954">
    <property type="entry name" value="HTH_8"/>
    <property type="match status" value="1"/>
</dbReference>
<accession>A0AA51RUE2</accession>
<dbReference type="SUPFAM" id="SSF46689">
    <property type="entry name" value="Homeodomain-like"/>
    <property type="match status" value="1"/>
</dbReference>
<dbReference type="SMART" id="SM00382">
    <property type="entry name" value="AAA"/>
    <property type="match status" value="1"/>
</dbReference>
<keyword evidence="2" id="KW-0067">ATP-binding</keyword>
<dbReference type="GO" id="GO:0043565">
    <property type="term" value="F:sequence-specific DNA binding"/>
    <property type="evidence" value="ECO:0007669"/>
    <property type="project" value="InterPro"/>
</dbReference>
<keyword evidence="4" id="KW-0238">DNA-binding</keyword>
<dbReference type="Pfam" id="PF25601">
    <property type="entry name" value="AAA_lid_14"/>
    <property type="match status" value="1"/>
</dbReference>
<dbReference type="InterPro" id="IPR003593">
    <property type="entry name" value="AAA+_ATPase"/>
</dbReference>
<dbReference type="Gene3D" id="1.10.8.60">
    <property type="match status" value="1"/>
</dbReference>
<keyword evidence="3" id="KW-0805">Transcription regulation</keyword>
<proteinExistence type="predicted"/>
<dbReference type="InterPro" id="IPR010518">
    <property type="entry name" value="FleQ"/>
</dbReference>
<keyword evidence="1" id="KW-0547">Nucleotide-binding</keyword>
<dbReference type="InterPro" id="IPR027417">
    <property type="entry name" value="P-loop_NTPase"/>
</dbReference>
<dbReference type="Proteomes" id="UP001239782">
    <property type="component" value="Chromosome"/>
</dbReference>
<dbReference type="InterPro" id="IPR011006">
    <property type="entry name" value="CheY-like_superfamily"/>
</dbReference>
<keyword evidence="5" id="KW-0804">Transcription</keyword>
<evidence type="ECO:0000256" key="2">
    <source>
        <dbReference type="ARBA" id="ARBA00022840"/>
    </source>
</evidence>
<protein>
    <submittedName>
        <fullName evidence="7">Sigma-54 dependent transcriptional regulator</fullName>
    </submittedName>
</protein>
<dbReference type="Gene3D" id="1.10.10.60">
    <property type="entry name" value="Homeodomain-like"/>
    <property type="match status" value="1"/>
</dbReference>
<evidence type="ECO:0000313" key="8">
    <source>
        <dbReference type="Proteomes" id="UP001239782"/>
    </source>
</evidence>
<dbReference type="InterPro" id="IPR002078">
    <property type="entry name" value="Sigma_54_int"/>
</dbReference>
<dbReference type="InterPro" id="IPR009057">
    <property type="entry name" value="Homeodomain-like_sf"/>
</dbReference>
<dbReference type="KEGG" id="plei:Q9312_01740"/>
<dbReference type="EMBL" id="CP133548">
    <property type="protein sequence ID" value="WMS87659.1"/>
    <property type="molecule type" value="Genomic_DNA"/>
</dbReference>
<gene>
    <name evidence="7" type="ORF">Q9312_01740</name>
</gene>
<dbReference type="PROSITE" id="PS50045">
    <property type="entry name" value="SIGMA54_INTERACT_4"/>
    <property type="match status" value="1"/>
</dbReference>
<dbReference type="CDD" id="cd00009">
    <property type="entry name" value="AAA"/>
    <property type="match status" value="1"/>
</dbReference>
<dbReference type="PROSITE" id="PS00688">
    <property type="entry name" value="SIGMA54_INTERACT_3"/>
    <property type="match status" value="1"/>
</dbReference>
<dbReference type="GO" id="GO:0006355">
    <property type="term" value="P:regulation of DNA-templated transcription"/>
    <property type="evidence" value="ECO:0007669"/>
    <property type="project" value="InterPro"/>
</dbReference>
<evidence type="ECO:0000256" key="4">
    <source>
        <dbReference type="ARBA" id="ARBA00023125"/>
    </source>
</evidence>
<reference evidence="7 8" key="1">
    <citation type="submission" date="2023-08" db="EMBL/GenBank/DDBJ databases">
        <title>Pleionea litopenaei sp. nov., isolated from stomach of juvenile Litopenaeus vannamei.</title>
        <authorList>
            <person name="Rho A.M."/>
            <person name="Hwang C.Y."/>
        </authorList>
    </citation>
    <scope>NUCLEOTIDE SEQUENCE [LARGE SCALE GENOMIC DNA]</scope>
    <source>
        <strain evidence="7 8">HL-JVS1</strain>
    </source>
</reference>
<name>A0AA51RUE2_9GAMM</name>
<evidence type="ECO:0000259" key="6">
    <source>
        <dbReference type="PROSITE" id="PS50045"/>
    </source>
</evidence>
<dbReference type="RefSeq" id="WP_309202801.1">
    <property type="nucleotide sequence ID" value="NZ_CP133548.1"/>
</dbReference>
<dbReference type="AlphaFoldDB" id="A0AA51RUE2"/>
<dbReference type="FunFam" id="3.40.50.300:FF:000006">
    <property type="entry name" value="DNA-binding transcriptional regulator NtrC"/>
    <property type="match status" value="1"/>
</dbReference>
<dbReference type="Pfam" id="PF06490">
    <property type="entry name" value="FleQ"/>
    <property type="match status" value="1"/>
</dbReference>
<dbReference type="PANTHER" id="PTHR32071">
    <property type="entry name" value="TRANSCRIPTIONAL REGULATORY PROTEIN"/>
    <property type="match status" value="1"/>
</dbReference>
<dbReference type="InterPro" id="IPR025943">
    <property type="entry name" value="Sigma_54_int_dom_ATP-bd_2"/>
</dbReference>
<organism evidence="7 8">
    <name type="scientific">Pleionea litopenaei</name>
    <dbReference type="NCBI Taxonomy" id="3070815"/>
    <lineage>
        <taxon>Bacteria</taxon>
        <taxon>Pseudomonadati</taxon>
        <taxon>Pseudomonadota</taxon>
        <taxon>Gammaproteobacteria</taxon>
        <taxon>Oceanospirillales</taxon>
        <taxon>Pleioneaceae</taxon>
        <taxon>Pleionea</taxon>
    </lineage>
</organism>
<evidence type="ECO:0000256" key="1">
    <source>
        <dbReference type="ARBA" id="ARBA00022741"/>
    </source>
</evidence>
<dbReference type="InterPro" id="IPR058031">
    <property type="entry name" value="AAA_lid_NorR"/>
</dbReference>
<dbReference type="PROSITE" id="PS00676">
    <property type="entry name" value="SIGMA54_INTERACT_2"/>
    <property type="match status" value="1"/>
</dbReference>
<dbReference type="SUPFAM" id="SSF52540">
    <property type="entry name" value="P-loop containing nucleoside triphosphate hydrolases"/>
    <property type="match status" value="1"/>
</dbReference>
<keyword evidence="8" id="KW-1185">Reference proteome</keyword>
<dbReference type="PANTHER" id="PTHR32071:SF117">
    <property type="entry name" value="PTS-DEPENDENT DIHYDROXYACETONE KINASE OPERON REGULATORY PROTEIN-RELATED"/>
    <property type="match status" value="1"/>
</dbReference>
<dbReference type="SUPFAM" id="SSF52172">
    <property type="entry name" value="CheY-like"/>
    <property type="match status" value="1"/>
</dbReference>
<feature type="domain" description="Sigma-54 factor interaction" evidence="6">
    <location>
        <begin position="142"/>
        <end position="370"/>
    </location>
</feature>
<dbReference type="Gene3D" id="3.40.50.300">
    <property type="entry name" value="P-loop containing nucleotide triphosphate hydrolases"/>
    <property type="match status" value="1"/>
</dbReference>
<dbReference type="Pfam" id="PF00158">
    <property type="entry name" value="Sigma54_activat"/>
    <property type="match status" value="1"/>
</dbReference>
<dbReference type="PRINTS" id="PR01590">
    <property type="entry name" value="HTHFIS"/>
</dbReference>
<evidence type="ECO:0000313" key="7">
    <source>
        <dbReference type="EMBL" id="WMS87659.1"/>
    </source>
</evidence>
<dbReference type="InterPro" id="IPR025944">
    <property type="entry name" value="Sigma_54_int_dom_CS"/>
</dbReference>
<evidence type="ECO:0000256" key="5">
    <source>
        <dbReference type="ARBA" id="ARBA00023163"/>
    </source>
</evidence>
<evidence type="ECO:0000256" key="3">
    <source>
        <dbReference type="ARBA" id="ARBA00023015"/>
    </source>
</evidence>
<dbReference type="Gene3D" id="3.40.50.2300">
    <property type="match status" value="1"/>
</dbReference>
<sequence>MFAELKVLLIDDDQNRAHDIQVILDFIGEQTEIATSENWSSKLKASDEYLAVAIGQTDQYNSFESILAEIQKVSKRIPVLMIGDAAFSGQIPDDLAFQVVGRIDTPPKYNELLEVLHACQECRGNQHVLEQGPKPLELFRSMIGASETVQSVRTLIAQVANSDANVLILGESGTGKEVAARNIHFLSDRTEKPFVPVNCGAIPGDLLESELFGHEKGAFTGALSSRQGRFELAQGGTLFLDEIGDMPLAMQVKILRVLQEKSFERVGGNKTIQANVRIVAATHRNLEEEVAKGNFREDLYYRLNVFPIEMPALRERAEDIPLLINELTTRLEKHGRDAVRFSGNALSSLMRHDWPGNVRELANLVERMCILFPYGVVDVNELPEKYQYLDGLTPYQSPELAKQIQQEEQTTPKIEEVAQKETIAKLPEEGLNLKEFMAKLEVDYIRKSLEQNDWVVAQAAQQLGMRRTTLVEKMKKYDIQRVNAEDPS</sequence>